<reference evidence="2 3" key="1">
    <citation type="journal article" date="2016" name="Nat. Commun.">
        <title>Thousands of microbial genomes shed light on interconnected biogeochemical processes in an aquifer system.</title>
        <authorList>
            <person name="Anantharaman K."/>
            <person name="Brown C.T."/>
            <person name="Hug L.A."/>
            <person name="Sharon I."/>
            <person name="Castelle C.J."/>
            <person name="Probst A.J."/>
            <person name="Thomas B.C."/>
            <person name="Singh A."/>
            <person name="Wilkins M.J."/>
            <person name="Karaoz U."/>
            <person name="Brodie E.L."/>
            <person name="Williams K.H."/>
            <person name="Hubbard S.S."/>
            <person name="Banfield J.F."/>
        </authorList>
    </citation>
    <scope>NUCLEOTIDE SEQUENCE [LARGE SCALE GENOMIC DNA]</scope>
</reference>
<feature type="domain" description="Saccharopine dehydrogenase NADP binding" evidence="1">
    <location>
        <begin position="5"/>
        <end position="121"/>
    </location>
</feature>
<sequence length="361" mass="39013">MGKRILVLGGYGIFGRRISRAIAAMPSVECVIGGRRPRKGRGYNGDNITALTVNAHDPASLRLALDGVFAVVNAVGPFQAHDYTVAETCAGMGVHYVDLAETRAHVDGITRLNRRAQQKHCLIVSGASSVPAVSAALVDMLAPEFDRISDIHVCLSSGNKNPCGEATLRTILSYAGSSFRIKENGRWRNAYGWSESEKVVFPAPVGKRRVYLCDVPDLDIFPTRYGAQTVIFRAGLGLKLFNRGLFLLARARRLGWIKNLTGWAPGLIVASHLFRGFGSAAGGMQVLVRGRKNGEEIQHTASLVARDNNGLMISCSPALALIRKWVERGVADSGAVPCVGLLAWDEIKAEMVSHDIVLVRV</sequence>
<dbReference type="PANTHER" id="PTHR43796">
    <property type="entry name" value="CARBOXYNORSPERMIDINE SYNTHASE"/>
    <property type="match status" value="1"/>
</dbReference>
<evidence type="ECO:0000259" key="1">
    <source>
        <dbReference type="Pfam" id="PF03435"/>
    </source>
</evidence>
<dbReference type="InterPro" id="IPR036291">
    <property type="entry name" value="NAD(P)-bd_dom_sf"/>
</dbReference>
<protein>
    <recommendedName>
        <fullName evidence="1">Saccharopine dehydrogenase NADP binding domain-containing protein</fullName>
    </recommendedName>
</protein>
<dbReference type="Proteomes" id="UP000179037">
    <property type="component" value="Unassembled WGS sequence"/>
</dbReference>
<dbReference type="PANTHER" id="PTHR43796:SF2">
    <property type="entry name" value="CARBOXYNORSPERMIDINE SYNTHASE"/>
    <property type="match status" value="1"/>
</dbReference>
<dbReference type="EMBL" id="MFTC01000080">
    <property type="protein sequence ID" value="OGI49999.1"/>
    <property type="molecule type" value="Genomic_DNA"/>
</dbReference>
<comment type="caution">
    <text evidence="2">The sequence shown here is derived from an EMBL/GenBank/DDBJ whole genome shotgun (WGS) entry which is preliminary data.</text>
</comment>
<dbReference type="STRING" id="1817768.A3A87_01340"/>
<dbReference type="Pfam" id="PF03435">
    <property type="entry name" value="Sacchrp_dh_NADP"/>
    <property type="match status" value="1"/>
</dbReference>
<evidence type="ECO:0000313" key="3">
    <source>
        <dbReference type="Proteomes" id="UP000179037"/>
    </source>
</evidence>
<dbReference type="SUPFAM" id="SSF51735">
    <property type="entry name" value="NAD(P)-binding Rossmann-fold domains"/>
    <property type="match status" value="1"/>
</dbReference>
<proteinExistence type="predicted"/>
<name>A0A1F6TY49_9PROT</name>
<dbReference type="InterPro" id="IPR005097">
    <property type="entry name" value="Sacchrp_dh_NADP-bd"/>
</dbReference>
<evidence type="ECO:0000313" key="2">
    <source>
        <dbReference type="EMBL" id="OGI49999.1"/>
    </source>
</evidence>
<dbReference type="AlphaFoldDB" id="A0A1F6TY49"/>
<accession>A0A1F6TY49</accession>
<dbReference type="Gene3D" id="3.40.50.720">
    <property type="entry name" value="NAD(P)-binding Rossmann-like Domain"/>
    <property type="match status" value="1"/>
</dbReference>
<organism evidence="2 3">
    <name type="scientific">Candidatus Muproteobacteria bacterium RIFCSPLOWO2_01_FULL_60_18</name>
    <dbReference type="NCBI Taxonomy" id="1817768"/>
    <lineage>
        <taxon>Bacteria</taxon>
        <taxon>Pseudomonadati</taxon>
        <taxon>Pseudomonadota</taxon>
        <taxon>Candidatus Muproteobacteria</taxon>
    </lineage>
</organism>
<dbReference type="Gene3D" id="3.30.360.10">
    <property type="entry name" value="Dihydrodipicolinate Reductase, domain 2"/>
    <property type="match status" value="1"/>
</dbReference>
<gene>
    <name evidence="2" type="ORF">A3A87_01340</name>
</gene>